<protein>
    <recommendedName>
        <fullName evidence="2">Heparan-alpha-glucosaminide N-acetyltransferase catalytic domain-containing protein</fullName>
    </recommendedName>
</protein>
<dbReference type="RefSeq" id="WP_006717634.1">
    <property type="nucleotide sequence ID" value="NZ_CP007032.1"/>
</dbReference>
<sequence>MKNTASRIPEIDLLRALALILMILYHFIYDLDFFTSAPVQVDSWYWFVEGKISAVLFIFLAGVSSGFSHHPFRNAVKILSWALIITLLTYIAMPESYIRFGILHFLGVMALLYPFLQKRSTAFLSFYSLFALILGFVLSNTYISGPWLLPLGVYYPGFSTIDIYPFFPYSGVSALGILFYRFKYVSSDLQASYSLPSIIEKMSKHSLLIYLIHQPILLSILFLVQKTFF</sequence>
<dbReference type="Proteomes" id="UP000010847">
    <property type="component" value="Chromosome"/>
</dbReference>
<keyword evidence="1" id="KW-0472">Membrane</keyword>
<dbReference type="HOGENOM" id="CLU_067755_0_1_9"/>
<evidence type="ECO:0000313" key="4">
    <source>
        <dbReference type="Proteomes" id="UP000010847"/>
    </source>
</evidence>
<feature type="transmembrane region" description="Helical" evidence="1">
    <location>
        <begin position="163"/>
        <end position="182"/>
    </location>
</feature>
<keyword evidence="1" id="KW-0812">Transmembrane</keyword>
<keyword evidence="4" id="KW-1185">Reference proteome</keyword>
<dbReference type="Pfam" id="PF07786">
    <property type="entry name" value="HGSNAT_cat"/>
    <property type="match status" value="1"/>
</dbReference>
<dbReference type="STRING" id="871968.DESME_00220"/>
<dbReference type="KEGG" id="dmt:DESME_00220"/>
<proteinExistence type="predicted"/>
<feature type="transmembrane region" description="Helical" evidence="1">
    <location>
        <begin position="75"/>
        <end position="92"/>
    </location>
</feature>
<feature type="transmembrane region" description="Helical" evidence="1">
    <location>
        <begin position="44"/>
        <end position="63"/>
    </location>
</feature>
<gene>
    <name evidence="3" type="ORF">DESME_00220</name>
</gene>
<feature type="transmembrane region" description="Helical" evidence="1">
    <location>
        <begin position="207"/>
        <end position="224"/>
    </location>
</feature>
<evidence type="ECO:0000256" key="1">
    <source>
        <dbReference type="SAM" id="Phobius"/>
    </source>
</evidence>
<feature type="domain" description="Heparan-alpha-glucosaminide N-acetyltransferase catalytic" evidence="2">
    <location>
        <begin position="7"/>
        <end position="215"/>
    </location>
</feature>
<keyword evidence="1" id="KW-1133">Transmembrane helix</keyword>
<evidence type="ECO:0000259" key="2">
    <source>
        <dbReference type="Pfam" id="PF07786"/>
    </source>
</evidence>
<feature type="transmembrane region" description="Helical" evidence="1">
    <location>
        <begin position="123"/>
        <end position="143"/>
    </location>
</feature>
<feature type="transmembrane region" description="Helical" evidence="1">
    <location>
        <begin position="98"/>
        <end position="116"/>
    </location>
</feature>
<evidence type="ECO:0000313" key="3">
    <source>
        <dbReference type="EMBL" id="AHF05704.1"/>
    </source>
</evidence>
<name>W0E924_9FIRM</name>
<dbReference type="InterPro" id="IPR012429">
    <property type="entry name" value="HGSNAT_cat"/>
</dbReference>
<accession>W0E924</accession>
<dbReference type="EMBL" id="CP007032">
    <property type="protein sequence ID" value="AHF05704.1"/>
    <property type="molecule type" value="Genomic_DNA"/>
</dbReference>
<reference evidence="3 4" key="1">
    <citation type="submission" date="2013-12" db="EMBL/GenBank/DDBJ databases">
        <authorList>
            <consortium name="DOE Joint Genome Institute"/>
            <person name="Smidt H."/>
            <person name="Huntemann M."/>
            <person name="Han J."/>
            <person name="Chen A."/>
            <person name="Kyrpides N."/>
            <person name="Mavromatis K."/>
            <person name="Markowitz V."/>
            <person name="Palaniappan K."/>
            <person name="Ivanova N."/>
            <person name="Schaumberg A."/>
            <person name="Pati A."/>
            <person name="Liolios K."/>
            <person name="Nordberg H.P."/>
            <person name="Cantor M.N."/>
            <person name="Hua S.X."/>
            <person name="Woyke T."/>
        </authorList>
    </citation>
    <scope>NUCLEOTIDE SEQUENCE [LARGE SCALE GENOMIC DNA]</scope>
    <source>
        <strain evidence="4">DSM 15288</strain>
    </source>
</reference>
<dbReference type="eggNOG" id="COG3503">
    <property type="taxonomic scope" value="Bacteria"/>
</dbReference>
<feature type="transmembrane region" description="Helical" evidence="1">
    <location>
        <begin position="12"/>
        <end position="29"/>
    </location>
</feature>
<dbReference type="AlphaFoldDB" id="W0E924"/>
<organism evidence="3 4">
    <name type="scientific">Desulfitobacterium metallireducens DSM 15288</name>
    <dbReference type="NCBI Taxonomy" id="871968"/>
    <lineage>
        <taxon>Bacteria</taxon>
        <taxon>Bacillati</taxon>
        <taxon>Bacillota</taxon>
        <taxon>Clostridia</taxon>
        <taxon>Eubacteriales</taxon>
        <taxon>Desulfitobacteriaceae</taxon>
        <taxon>Desulfitobacterium</taxon>
    </lineage>
</organism>